<feature type="transmembrane region" description="Helical" evidence="8">
    <location>
        <begin position="28"/>
        <end position="48"/>
    </location>
</feature>
<feature type="transmembrane region" description="Helical" evidence="8">
    <location>
        <begin position="216"/>
        <end position="236"/>
    </location>
</feature>
<reference evidence="11" key="1">
    <citation type="journal article" date="2019" name="Int. J. Syst. Evol. Microbiol.">
        <title>The Global Catalogue of Microorganisms (GCM) 10K type strain sequencing project: providing services to taxonomists for standard genome sequencing and annotation.</title>
        <authorList>
            <consortium name="The Broad Institute Genomics Platform"/>
            <consortium name="The Broad Institute Genome Sequencing Center for Infectious Disease"/>
            <person name="Wu L."/>
            <person name="Ma J."/>
        </authorList>
    </citation>
    <scope>NUCLEOTIDE SEQUENCE [LARGE SCALE GENOMIC DNA]</scope>
    <source>
        <strain evidence="11">JCM 13249</strain>
    </source>
</reference>
<evidence type="ECO:0000256" key="4">
    <source>
        <dbReference type="ARBA" id="ARBA00022692"/>
    </source>
</evidence>
<keyword evidence="6 8" id="KW-0472">Membrane</keyword>
<name>A0ABP4X705_9ACTN</name>
<dbReference type="InterPro" id="IPR004638">
    <property type="entry name" value="EmrB-like"/>
</dbReference>
<keyword evidence="3" id="KW-1003">Cell membrane</keyword>
<evidence type="ECO:0000313" key="11">
    <source>
        <dbReference type="Proteomes" id="UP001500655"/>
    </source>
</evidence>
<comment type="subcellular location">
    <subcellularLocation>
        <location evidence="1">Cell membrane</location>
        <topology evidence="1">Multi-pass membrane protein</topology>
    </subcellularLocation>
</comment>
<evidence type="ECO:0000313" key="10">
    <source>
        <dbReference type="EMBL" id="GAA1771929.1"/>
    </source>
</evidence>
<sequence length="507" mass="52446">MSNTPGETLAPASGSTAKDTAPPDRRRWWALGVIAIAQLMVVLDATVVNIALPSAQHALGISDADRQWMVTAYTLTFGGLLLLGGRIADFFGRRRTFLIGLIGFAGASALGGAAVNAGTLFAARGLQGVFGALLAPAALSLLTVTFTDVKERARAFGVFGAISGGGAAIGLLAGGVLTEYANWRWCLLVNIPIALIAFAAALPLVRESRAHGDTRYDIPGAVLATAGLVALVYGFTEAATDGWGAATTVSYLVGAAALLATFIWWEARTSHPLLPLRVLTDRNRGTSFLISILIGAGMLGMFLFMTYYLQENRGYSALRSGVAYLPFSVGIIAAATTAAQLLPRVGPRRLMMVGGVLATGAMISLTQLELDTSYFGHIMPAFLAMSFGMGLMFVPLSSTSLSGVAEHDAGVASAMLNTTQQIGGSLGTALLNTIFTTALANYLVAHGPSPAAQADGAIHGYSVAFTVSAVLFAVATVLAVAFIRNPEGERPPAAGEPVEARVPALVG</sequence>
<feature type="transmembrane region" description="Helical" evidence="8">
    <location>
        <begin position="156"/>
        <end position="176"/>
    </location>
</feature>
<organism evidence="10 11">
    <name type="scientific">Luedemannella helvata</name>
    <dbReference type="NCBI Taxonomy" id="349315"/>
    <lineage>
        <taxon>Bacteria</taxon>
        <taxon>Bacillati</taxon>
        <taxon>Actinomycetota</taxon>
        <taxon>Actinomycetes</taxon>
        <taxon>Micromonosporales</taxon>
        <taxon>Micromonosporaceae</taxon>
        <taxon>Luedemannella</taxon>
    </lineage>
</organism>
<feature type="transmembrane region" description="Helical" evidence="8">
    <location>
        <begin position="97"/>
        <end position="123"/>
    </location>
</feature>
<feature type="domain" description="Major facilitator superfamily (MFS) profile" evidence="9">
    <location>
        <begin position="30"/>
        <end position="487"/>
    </location>
</feature>
<feature type="transmembrane region" description="Helical" evidence="8">
    <location>
        <begin position="374"/>
        <end position="394"/>
    </location>
</feature>
<keyword evidence="4 8" id="KW-0812">Transmembrane</keyword>
<keyword evidence="2" id="KW-0813">Transport</keyword>
<feature type="transmembrane region" description="Helical" evidence="8">
    <location>
        <begin position="182"/>
        <end position="204"/>
    </location>
</feature>
<feature type="transmembrane region" description="Helical" evidence="8">
    <location>
        <begin position="129"/>
        <end position="149"/>
    </location>
</feature>
<dbReference type="EMBL" id="BAAALS010000031">
    <property type="protein sequence ID" value="GAA1771929.1"/>
    <property type="molecule type" value="Genomic_DNA"/>
</dbReference>
<evidence type="ECO:0000256" key="8">
    <source>
        <dbReference type="SAM" id="Phobius"/>
    </source>
</evidence>
<evidence type="ECO:0000256" key="1">
    <source>
        <dbReference type="ARBA" id="ARBA00004651"/>
    </source>
</evidence>
<protein>
    <submittedName>
        <fullName evidence="10">MFS transporter</fullName>
    </submittedName>
</protein>
<feature type="transmembrane region" description="Helical" evidence="8">
    <location>
        <begin position="68"/>
        <end position="85"/>
    </location>
</feature>
<accession>A0ABP4X705</accession>
<dbReference type="RefSeq" id="WP_344086680.1">
    <property type="nucleotide sequence ID" value="NZ_BAAALS010000031.1"/>
</dbReference>
<evidence type="ECO:0000256" key="5">
    <source>
        <dbReference type="ARBA" id="ARBA00022989"/>
    </source>
</evidence>
<feature type="transmembrane region" description="Helical" evidence="8">
    <location>
        <begin position="422"/>
        <end position="443"/>
    </location>
</feature>
<feature type="transmembrane region" description="Helical" evidence="8">
    <location>
        <begin position="350"/>
        <end position="368"/>
    </location>
</feature>
<evidence type="ECO:0000256" key="3">
    <source>
        <dbReference type="ARBA" id="ARBA00022475"/>
    </source>
</evidence>
<evidence type="ECO:0000256" key="6">
    <source>
        <dbReference type="ARBA" id="ARBA00023136"/>
    </source>
</evidence>
<evidence type="ECO:0000259" key="9">
    <source>
        <dbReference type="PROSITE" id="PS50850"/>
    </source>
</evidence>
<feature type="transmembrane region" description="Helical" evidence="8">
    <location>
        <begin position="463"/>
        <end position="483"/>
    </location>
</feature>
<feature type="transmembrane region" description="Helical" evidence="8">
    <location>
        <begin position="321"/>
        <end position="343"/>
    </location>
</feature>
<evidence type="ECO:0000256" key="2">
    <source>
        <dbReference type="ARBA" id="ARBA00022448"/>
    </source>
</evidence>
<keyword evidence="11" id="KW-1185">Reference proteome</keyword>
<dbReference type="InterPro" id="IPR020846">
    <property type="entry name" value="MFS_dom"/>
</dbReference>
<dbReference type="PROSITE" id="PS00216">
    <property type="entry name" value="SUGAR_TRANSPORT_1"/>
    <property type="match status" value="1"/>
</dbReference>
<dbReference type="Gene3D" id="1.20.1720.10">
    <property type="entry name" value="Multidrug resistance protein D"/>
    <property type="match status" value="1"/>
</dbReference>
<evidence type="ECO:0000256" key="7">
    <source>
        <dbReference type="SAM" id="MobiDB-lite"/>
    </source>
</evidence>
<dbReference type="Gene3D" id="1.20.1250.20">
    <property type="entry name" value="MFS general substrate transporter like domains"/>
    <property type="match status" value="1"/>
</dbReference>
<comment type="caution">
    <text evidence="10">The sequence shown here is derived from an EMBL/GenBank/DDBJ whole genome shotgun (WGS) entry which is preliminary data.</text>
</comment>
<dbReference type="NCBIfam" id="TIGR00711">
    <property type="entry name" value="efflux_EmrB"/>
    <property type="match status" value="1"/>
</dbReference>
<dbReference type="SUPFAM" id="SSF103473">
    <property type="entry name" value="MFS general substrate transporter"/>
    <property type="match status" value="1"/>
</dbReference>
<proteinExistence type="predicted"/>
<dbReference type="PANTHER" id="PTHR42718">
    <property type="entry name" value="MAJOR FACILITATOR SUPERFAMILY MULTIDRUG TRANSPORTER MFSC"/>
    <property type="match status" value="1"/>
</dbReference>
<dbReference type="PROSITE" id="PS50850">
    <property type="entry name" value="MFS"/>
    <property type="match status" value="1"/>
</dbReference>
<dbReference type="Proteomes" id="UP001500655">
    <property type="component" value="Unassembled WGS sequence"/>
</dbReference>
<dbReference type="CDD" id="cd17321">
    <property type="entry name" value="MFS_MMR_MDR_like"/>
    <property type="match status" value="1"/>
</dbReference>
<dbReference type="InterPro" id="IPR011701">
    <property type="entry name" value="MFS"/>
</dbReference>
<feature type="region of interest" description="Disordered" evidence="7">
    <location>
        <begin position="1"/>
        <end position="22"/>
    </location>
</feature>
<dbReference type="PRINTS" id="PR01036">
    <property type="entry name" value="TCRTETB"/>
</dbReference>
<feature type="transmembrane region" description="Helical" evidence="8">
    <location>
        <begin position="286"/>
        <end position="309"/>
    </location>
</feature>
<dbReference type="InterPro" id="IPR036259">
    <property type="entry name" value="MFS_trans_sf"/>
</dbReference>
<keyword evidence="5 8" id="KW-1133">Transmembrane helix</keyword>
<feature type="transmembrane region" description="Helical" evidence="8">
    <location>
        <begin position="242"/>
        <end position="265"/>
    </location>
</feature>
<dbReference type="InterPro" id="IPR005829">
    <property type="entry name" value="Sugar_transporter_CS"/>
</dbReference>
<dbReference type="Pfam" id="PF07690">
    <property type="entry name" value="MFS_1"/>
    <property type="match status" value="1"/>
</dbReference>
<dbReference type="PANTHER" id="PTHR42718:SF46">
    <property type="entry name" value="BLR6921 PROTEIN"/>
    <property type="match status" value="1"/>
</dbReference>
<gene>
    <name evidence="10" type="ORF">GCM10009681_49180</name>
</gene>